<name>A0A3S1A3M3_CHLFR</name>
<dbReference type="Pfam" id="PF17195">
    <property type="entry name" value="DUF5132"/>
    <property type="match status" value="1"/>
</dbReference>
<accession>A0A3S1A3M3</accession>
<evidence type="ECO:0000313" key="1">
    <source>
        <dbReference type="EMBL" id="RUR79205.1"/>
    </source>
</evidence>
<proteinExistence type="predicted"/>
<dbReference type="RefSeq" id="WP_016876168.1">
    <property type="nucleotide sequence ID" value="NZ_AJLN01000153.1"/>
</dbReference>
<organism evidence="1 2">
    <name type="scientific">Chlorogloeopsis fritschii PCC 6912</name>
    <dbReference type="NCBI Taxonomy" id="211165"/>
    <lineage>
        <taxon>Bacteria</taxon>
        <taxon>Bacillati</taxon>
        <taxon>Cyanobacteriota</taxon>
        <taxon>Cyanophyceae</taxon>
        <taxon>Nostocales</taxon>
        <taxon>Chlorogloeopsidaceae</taxon>
        <taxon>Chlorogloeopsis</taxon>
    </lineage>
</organism>
<dbReference type="InterPro" id="IPR033456">
    <property type="entry name" value="DUF5132"/>
</dbReference>
<dbReference type="AlphaFoldDB" id="A0A3S1A3M3"/>
<evidence type="ECO:0008006" key="3">
    <source>
        <dbReference type="Google" id="ProtNLM"/>
    </source>
</evidence>
<comment type="caution">
    <text evidence="1">The sequence shown here is derived from an EMBL/GenBank/DDBJ whole genome shotgun (WGS) entry which is preliminary data.</text>
</comment>
<dbReference type="OrthoDB" id="514446at2"/>
<gene>
    <name evidence="1" type="ORF">PCC6912_33790</name>
</gene>
<protein>
    <recommendedName>
        <fullName evidence="3">DUF5132 domain-containing protein</fullName>
    </recommendedName>
</protein>
<keyword evidence="2" id="KW-1185">Reference proteome</keyword>
<dbReference type="EMBL" id="RSCJ01000013">
    <property type="protein sequence ID" value="RUR79205.1"/>
    <property type="molecule type" value="Genomic_DNA"/>
</dbReference>
<dbReference type="Proteomes" id="UP000268857">
    <property type="component" value="Unassembled WGS sequence"/>
</dbReference>
<sequence length="190" mass="20815">MSPTFDWEQINVPEIVEGITGVIFAPVILPLASAIHQPTVQAAIKGGIALSERCKEALAETTEVIENLAAEVNAELIADKQAQSNGTARNYSLDGTSIIGRDLINVVSDFNTDVEHLTQGAIDLRLLFPLGLSALAIRQLLMKGLQIDEIPWYTLAWYAFDSFVKLNKTNELQLESGEDSIVNSPSFQRF</sequence>
<reference evidence="1 2" key="1">
    <citation type="journal article" date="2019" name="Genome Biol. Evol.">
        <title>Day and night: Metabolic profiles and evolutionary relationships of six axenic non-marine cyanobacteria.</title>
        <authorList>
            <person name="Will S.E."/>
            <person name="Henke P."/>
            <person name="Boedeker C."/>
            <person name="Huang S."/>
            <person name="Brinkmann H."/>
            <person name="Rohde M."/>
            <person name="Jarek M."/>
            <person name="Friedl T."/>
            <person name="Seufert S."/>
            <person name="Schumacher M."/>
            <person name="Overmann J."/>
            <person name="Neumann-Schaal M."/>
            <person name="Petersen J."/>
        </authorList>
    </citation>
    <scope>NUCLEOTIDE SEQUENCE [LARGE SCALE GENOMIC DNA]</scope>
    <source>
        <strain evidence="1 2">PCC 6912</strain>
    </source>
</reference>
<evidence type="ECO:0000313" key="2">
    <source>
        <dbReference type="Proteomes" id="UP000268857"/>
    </source>
</evidence>